<sequence>MEGGKAVLEEQLATVVVALVAVEREVVSKDQVVHELREELEGKYNALACDMVELELGDVDRFKRSPACGKILNSILLIKKQVCYVMRATVHSLEKRSRPYLFDEEKMIKARLFPQITAARRCHEFLF</sequence>
<reference evidence="1" key="1">
    <citation type="journal article" date="2022" name="Plant J.">
        <title>Strategies of tolerance reflected in two North American maple genomes.</title>
        <authorList>
            <person name="McEvoy S.L."/>
            <person name="Sezen U.U."/>
            <person name="Trouern-Trend A."/>
            <person name="McMahon S.M."/>
            <person name="Schaberg P.G."/>
            <person name="Yang J."/>
            <person name="Wegrzyn J.L."/>
            <person name="Swenson N.G."/>
        </authorList>
    </citation>
    <scope>NUCLEOTIDE SEQUENCE</scope>
    <source>
        <strain evidence="1">91603</strain>
    </source>
</reference>
<organism evidence="1 2">
    <name type="scientific">Acer negundo</name>
    <name type="common">Box elder</name>
    <dbReference type="NCBI Taxonomy" id="4023"/>
    <lineage>
        <taxon>Eukaryota</taxon>
        <taxon>Viridiplantae</taxon>
        <taxon>Streptophyta</taxon>
        <taxon>Embryophyta</taxon>
        <taxon>Tracheophyta</taxon>
        <taxon>Spermatophyta</taxon>
        <taxon>Magnoliopsida</taxon>
        <taxon>eudicotyledons</taxon>
        <taxon>Gunneridae</taxon>
        <taxon>Pentapetalae</taxon>
        <taxon>rosids</taxon>
        <taxon>malvids</taxon>
        <taxon>Sapindales</taxon>
        <taxon>Sapindaceae</taxon>
        <taxon>Hippocastanoideae</taxon>
        <taxon>Acereae</taxon>
        <taxon>Acer</taxon>
    </lineage>
</organism>
<reference evidence="1" key="2">
    <citation type="submission" date="2023-02" db="EMBL/GenBank/DDBJ databases">
        <authorList>
            <person name="Swenson N.G."/>
            <person name="Wegrzyn J.L."/>
            <person name="Mcevoy S.L."/>
        </authorList>
    </citation>
    <scope>NUCLEOTIDE SEQUENCE</scope>
    <source>
        <strain evidence="1">91603</strain>
        <tissue evidence="1">Leaf</tissue>
    </source>
</reference>
<dbReference type="AlphaFoldDB" id="A0AAD5NQK0"/>
<evidence type="ECO:0000313" key="2">
    <source>
        <dbReference type="Proteomes" id="UP001064489"/>
    </source>
</evidence>
<proteinExistence type="predicted"/>
<dbReference type="Proteomes" id="UP001064489">
    <property type="component" value="Chromosome 5"/>
</dbReference>
<name>A0AAD5NQK0_ACENE</name>
<keyword evidence="2" id="KW-1185">Reference proteome</keyword>
<gene>
    <name evidence="1" type="ORF">LWI28_002872</name>
</gene>
<dbReference type="EMBL" id="JAJSOW010000102">
    <property type="protein sequence ID" value="KAI9176439.1"/>
    <property type="molecule type" value="Genomic_DNA"/>
</dbReference>
<protein>
    <submittedName>
        <fullName evidence="1">Uncharacterized protein</fullName>
    </submittedName>
</protein>
<comment type="caution">
    <text evidence="1">The sequence shown here is derived from an EMBL/GenBank/DDBJ whole genome shotgun (WGS) entry which is preliminary data.</text>
</comment>
<evidence type="ECO:0000313" key="1">
    <source>
        <dbReference type="EMBL" id="KAI9176439.1"/>
    </source>
</evidence>
<accession>A0AAD5NQK0</accession>